<name>A0AA88A0P0_FICCA</name>
<proteinExistence type="predicted"/>
<dbReference type="EMBL" id="BTGU01000014">
    <property type="protein sequence ID" value="GMN42645.1"/>
    <property type="molecule type" value="Genomic_DNA"/>
</dbReference>
<dbReference type="PROSITE" id="PS51017">
    <property type="entry name" value="CCT"/>
    <property type="match status" value="1"/>
</dbReference>
<accession>A0AA88A0P0</accession>
<evidence type="ECO:0000256" key="2">
    <source>
        <dbReference type="ARBA" id="ARBA00023242"/>
    </source>
</evidence>
<feature type="region of interest" description="Disordered" evidence="4">
    <location>
        <begin position="1"/>
        <end position="60"/>
    </location>
</feature>
<organism evidence="6 7">
    <name type="scientific">Ficus carica</name>
    <name type="common">Common fig</name>
    <dbReference type="NCBI Taxonomy" id="3494"/>
    <lineage>
        <taxon>Eukaryota</taxon>
        <taxon>Viridiplantae</taxon>
        <taxon>Streptophyta</taxon>
        <taxon>Embryophyta</taxon>
        <taxon>Tracheophyta</taxon>
        <taxon>Spermatophyta</taxon>
        <taxon>Magnoliopsida</taxon>
        <taxon>eudicotyledons</taxon>
        <taxon>Gunneridae</taxon>
        <taxon>Pentapetalae</taxon>
        <taxon>rosids</taxon>
        <taxon>fabids</taxon>
        <taxon>Rosales</taxon>
        <taxon>Moraceae</taxon>
        <taxon>Ficeae</taxon>
        <taxon>Ficus</taxon>
    </lineage>
</organism>
<dbReference type="PANTHER" id="PTHR31874:SF25">
    <property type="entry name" value="CCT MOTIF FAMILY PROTEIN"/>
    <property type="match status" value="1"/>
</dbReference>
<evidence type="ECO:0000256" key="1">
    <source>
        <dbReference type="ARBA" id="ARBA00004123"/>
    </source>
</evidence>
<comment type="subcellular location">
    <subcellularLocation>
        <location evidence="1 3">Nucleus</location>
    </subcellularLocation>
</comment>
<reference evidence="6" key="1">
    <citation type="submission" date="2023-07" db="EMBL/GenBank/DDBJ databases">
        <title>draft genome sequence of fig (Ficus carica).</title>
        <authorList>
            <person name="Takahashi T."/>
            <person name="Nishimura K."/>
        </authorList>
    </citation>
    <scope>NUCLEOTIDE SEQUENCE</scope>
</reference>
<protein>
    <recommendedName>
        <fullName evidence="5">CCT domain-containing protein</fullName>
    </recommendedName>
</protein>
<dbReference type="InterPro" id="IPR052453">
    <property type="entry name" value="CONSTANS-like_ZF"/>
</dbReference>
<feature type="region of interest" description="Disordered" evidence="4">
    <location>
        <begin position="114"/>
        <end position="137"/>
    </location>
</feature>
<dbReference type="Pfam" id="PF06203">
    <property type="entry name" value="CCT"/>
    <property type="match status" value="1"/>
</dbReference>
<gene>
    <name evidence="6" type="ORF">TIFTF001_011838</name>
</gene>
<sequence>MCNKNTLRRRLPDHHHHQNQVKRARKSRTKTRKPKFLSLSKQLKSQTTPTPTPSEITEMTPRRHHHHHQLNLFPLHPENVVSDDRADENAALLFNSEAGSAGASLSGLLHSTTTAMSSEEDSQSYAYREEEAGDQEESLVKTAMRNRNRERDLSEEKWVCYSEVVEKKELVEADQEVTSSSETTTPRKGNLLSLKLDYQGILNAWSDKGSLYIHGSDHSPQTVPDLHDHHDHFFASDNSANVLMDGWGNAGNLWKVPERVGSGSGLKIKEETEGKDGNWKTGQREASVLRYKEKRQSRLFAKRIRYEVRKLNAEKRPRMKVNG</sequence>
<dbReference type="GO" id="GO:0005634">
    <property type="term" value="C:nucleus"/>
    <property type="evidence" value="ECO:0007669"/>
    <property type="project" value="UniProtKB-SubCell"/>
</dbReference>
<evidence type="ECO:0000256" key="3">
    <source>
        <dbReference type="PROSITE-ProRule" id="PRU00357"/>
    </source>
</evidence>
<dbReference type="PANTHER" id="PTHR31874">
    <property type="entry name" value="CCT MOTIF FAMILY PROTEIN, EXPRESSED"/>
    <property type="match status" value="1"/>
</dbReference>
<comment type="caution">
    <text evidence="6">The sequence shown here is derived from an EMBL/GenBank/DDBJ whole genome shotgun (WGS) entry which is preliminary data.</text>
</comment>
<feature type="compositionally biased region" description="Low complexity" evidence="4">
    <location>
        <begin position="47"/>
        <end position="59"/>
    </location>
</feature>
<dbReference type="AlphaFoldDB" id="A0AA88A0P0"/>
<keyword evidence="2 3" id="KW-0539">Nucleus</keyword>
<feature type="compositionally biased region" description="Basic residues" evidence="4">
    <location>
        <begin position="1"/>
        <end position="35"/>
    </location>
</feature>
<dbReference type="GO" id="GO:0006355">
    <property type="term" value="P:regulation of DNA-templated transcription"/>
    <property type="evidence" value="ECO:0007669"/>
    <property type="project" value="TreeGrafter"/>
</dbReference>
<evidence type="ECO:0000256" key="4">
    <source>
        <dbReference type="SAM" id="MobiDB-lite"/>
    </source>
</evidence>
<evidence type="ECO:0000313" key="7">
    <source>
        <dbReference type="Proteomes" id="UP001187192"/>
    </source>
</evidence>
<evidence type="ECO:0000313" key="6">
    <source>
        <dbReference type="EMBL" id="GMN42645.1"/>
    </source>
</evidence>
<dbReference type="InterPro" id="IPR010402">
    <property type="entry name" value="CCT_domain"/>
</dbReference>
<dbReference type="Proteomes" id="UP001187192">
    <property type="component" value="Unassembled WGS sequence"/>
</dbReference>
<feature type="domain" description="CCT" evidence="5">
    <location>
        <begin position="284"/>
        <end position="323"/>
    </location>
</feature>
<keyword evidence="7" id="KW-1185">Reference proteome</keyword>
<evidence type="ECO:0000259" key="5">
    <source>
        <dbReference type="PROSITE" id="PS51017"/>
    </source>
</evidence>